<proteinExistence type="predicted"/>
<dbReference type="OrthoDB" id="146108at2759"/>
<organism evidence="2 3">
    <name type="scientific">Phytophthora nicotianae P1976</name>
    <dbReference type="NCBI Taxonomy" id="1317066"/>
    <lineage>
        <taxon>Eukaryota</taxon>
        <taxon>Sar</taxon>
        <taxon>Stramenopiles</taxon>
        <taxon>Oomycota</taxon>
        <taxon>Peronosporomycetes</taxon>
        <taxon>Peronosporales</taxon>
        <taxon>Peronosporaceae</taxon>
        <taxon>Phytophthora</taxon>
    </lineage>
</organism>
<evidence type="ECO:0000313" key="3">
    <source>
        <dbReference type="Proteomes" id="UP000028582"/>
    </source>
</evidence>
<protein>
    <submittedName>
        <fullName evidence="2">Uncharacterized protein</fullName>
    </submittedName>
</protein>
<gene>
    <name evidence="2" type="ORF">F444_13050</name>
</gene>
<feature type="non-terminal residue" evidence="2">
    <location>
        <position position="192"/>
    </location>
</feature>
<accession>A0A080ZV19</accession>
<name>A0A080ZV19_PHYNI</name>
<comment type="caution">
    <text evidence="2">The sequence shown here is derived from an EMBL/GenBank/DDBJ whole genome shotgun (WGS) entry which is preliminary data.</text>
</comment>
<dbReference type="AlphaFoldDB" id="A0A080ZV19"/>
<sequence>MSLHFVDAEESETLQAALAFIDENGNDLFSDESSSIHLEFDSSNVNWNTVTPYPSRSRHTNISFDNTPGATCAVTSSQTNLQVSKRNHSRDRQRLEILQLRAEAQVLQNRIADIKRKQQVADAEDAILDVMIPTSDQANGPRFDVWKDLARKYRRLRKESEAENRHLCDIYTRQTATIETLRRLLQMQEQVK</sequence>
<dbReference type="Proteomes" id="UP000028582">
    <property type="component" value="Unassembled WGS sequence"/>
</dbReference>
<evidence type="ECO:0000313" key="2">
    <source>
        <dbReference type="EMBL" id="ETO70480.1"/>
    </source>
</evidence>
<feature type="coiled-coil region" evidence="1">
    <location>
        <begin position="90"/>
        <end position="124"/>
    </location>
</feature>
<dbReference type="EMBL" id="ANJA01002333">
    <property type="protein sequence ID" value="ETO70480.1"/>
    <property type="molecule type" value="Genomic_DNA"/>
</dbReference>
<evidence type="ECO:0000256" key="1">
    <source>
        <dbReference type="SAM" id="Coils"/>
    </source>
</evidence>
<keyword evidence="1" id="KW-0175">Coiled coil</keyword>
<reference evidence="2 3" key="1">
    <citation type="submission" date="2013-11" db="EMBL/GenBank/DDBJ databases">
        <title>The Genome Sequence of Phytophthora parasitica P1976.</title>
        <authorList>
            <consortium name="The Broad Institute Genomics Platform"/>
            <person name="Russ C."/>
            <person name="Tyler B."/>
            <person name="Panabieres F."/>
            <person name="Shan W."/>
            <person name="Tripathy S."/>
            <person name="Grunwald N."/>
            <person name="Machado M."/>
            <person name="Johnson C.S."/>
            <person name="Walker B."/>
            <person name="Young S."/>
            <person name="Zeng Q."/>
            <person name="Gargeya S."/>
            <person name="Fitzgerald M."/>
            <person name="Haas B."/>
            <person name="Abouelleil A."/>
            <person name="Allen A.W."/>
            <person name="Alvarado L."/>
            <person name="Arachchi H.M."/>
            <person name="Berlin A.M."/>
            <person name="Chapman S.B."/>
            <person name="Gainer-Dewar J."/>
            <person name="Goldberg J."/>
            <person name="Griggs A."/>
            <person name="Gujja S."/>
            <person name="Hansen M."/>
            <person name="Howarth C."/>
            <person name="Imamovic A."/>
            <person name="Ireland A."/>
            <person name="Larimer J."/>
            <person name="McCowan C."/>
            <person name="Murphy C."/>
            <person name="Pearson M."/>
            <person name="Poon T.W."/>
            <person name="Priest M."/>
            <person name="Roberts A."/>
            <person name="Saif S."/>
            <person name="Shea T."/>
            <person name="Sisk P."/>
            <person name="Sykes S."/>
            <person name="Wortman J."/>
            <person name="Nusbaum C."/>
            <person name="Birren B."/>
        </authorList>
    </citation>
    <scope>NUCLEOTIDE SEQUENCE [LARGE SCALE GENOMIC DNA]</scope>
    <source>
        <strain evidence="2 3">P1976</strain>
    </source>
</reference>